<dbReference type="GO" id="GO:0016491">
    <property type="term" value="F:oxidoreductase activity"/>
    <property type="evidence" value="ECO:0007669"/>
    <property type="project" value="InterPro"/>
</dbReference>
<reference evidence="2" key="2">
    <citation type="journal article" date="2022" name="Microbiol. Resour. Announc.">
        <title>Metagenome Sequencing to Explore Phylogenomics of Terrestrial Cyanobacteria.</title>
        <authorList>
            <person name="Ward R.D."/>
            <person name="Stajich J.E."/>
            <person name="Johansen J.R."/>
            <person name="Huntemann M."/>
            <person name="Clum A."/>
            <person name="Foster B."/>
            <person name="Foster B."/>
            <person name="Roux S."/>
            <person name="Palaniappan K."/>
            <person name="Varghese N."/>
            <person name="Mukherjee S."/>
            <person name="Reddy T.B.K."/>
            <person name="Daum C."/>
            <person name="Copeland A."/>
            <person name="Chen I.A."/>
            <person name="Ivanova N.N."/>
            <person name="Kyrpides N.C."/>
            <person name="Shapiro N."/>
            <person name="Eloe-Fadrosh E.A."/>
            <person name="Pietrasiak N."/>
        </authorList>
    </citation>
    <scope>NUCLEOTIDE SEQUENCE</scope>
    <source>
        <strain evidence="2">CPER-KK1</strain>
    </source>
</reference>
<comment type="caution">
    <text evidence="2">The sequence shown here is derived from an EMBL/GenBank/DDBJ whole genome shotgun (WGS) entry which is preliminary data.</text>
</comment>
<dbReference type="SUPFAM" id="SSF51905">
    <property type="entry name" value="FAD/NAD(P)-binding domain"/>
    <property type="match status" value="1"/>
</dbReference>
<dbReference type="PANTHER" id="PTHR16128:SF5">
    <property type="entry name" value="FAD_NAD(P)-BINDING OXIDOREDUCTASE FAMILY PROTEIN"/>
    <property type="match status" value="1"/>
</dbReference>
<organism evidence="2 3">
    <name type="scientific">Symplocastrum torsivum CPER-KK1</name>
    <dbReference type="NCBI Taxonomy" id="450513"/>
    <lineage>
        <taxon>Bacteria</taxon>
        <taxon>Bacillati</taxon>
        <taxon>Cyanobacteriota</taxon>
        <taxon>Cyanophyceae</taxon>
        <taxon>Oscillatoriophycideae</taxon>
        <taxon>Oscillatoriales</taxon>
        <taxon>Microcoleaceae</taxon>
        <taxon>Symplocastrum</taxon>
    </lineage>
</organism>
<gene>
    <name evidence="2" type="ORF">KME25_23000</name>
</gene>
<dbReference type="Pfam" id="PF01593">
    <property type="entry name" value="Amino_oxidase"/>
    <property type="match status" value="1"/>
</dbReference>
<evidence type="ECO:0000313" key="3">
    <source>
        <dbReference type="Proteomes" id="UP000753908"/>
    </source>
</evidence>
<dbReference type="Gene3D" id="3.90.660.10">
    <property type="match status" value="1"/>
</dbReference>
<evidence type="ECO:0000259" key="1">
    <source>
        <dbReference type="Pfam" id="PF01593"/>
    </source>
</evidence>
<accession>A0A951PQ28</accession>
<evidence type="ECO:0000313" key="2">
    <source>
        <dbReference type="EMBL" id="MBW4547279.1"/>
    </source>
</evidence>
<protein>
    <submittedName>
        <fullName evidence="2">FAD-dependent oxidoreductase</fullName>
    </submittedName>
</protein>
<dbReference type="AlphaFoldDB" id="A0A951PQ28"/>
<dbReference type="PRINTS" id="PR00419">
    <property type="entry name" value="ADXRDTASE"/>
</dbReference>
<dbReference type="InterPro" id="IPR036188">
    <property type="entry name" value="FAD/NAD-bd_sf"/>
</dbReference>
<dbReference type="Pfam" id="PF13450">
    <property type="entry name" value="NAD_binding_8"/>
    <property type="match status" value="1"/>
</dbReference>
<dbReference type="EMBL" id="JAHHIF010000038">
    <property type="protein sequence ID" value="MBW4547279.1"/>
    <property type="molecule type" value="Genomic_DNA"/>
</dbReference>
<dbReference type="Proteomes" id="UP000753908">
    <property type="component" value="Unassembled WGS sequence"/>
</dbReference>
<dbReference type="InterPro" id="IPR002937">
    <property type="entry name" value="Amino_oxidase"/>
</dbReference>
<name>A0A951PQ28_9CYAN</name>
<dbReference type="Gene3D" id="3.50.50.60">
    <property type="entry name" value="FAD/NAD(P)-binding domain"/>
    <property type="match status" value="1"/>
</dbReference>
<reference evidence="2" key="1">
    <citation type="submission" date="2021-05" db="EMBL/GenBank/DDBJ databases">
        <authorList>
            <person name="Pietrasiak N."/>
            <person name="Ward R."/>
            <person name="Stajich J.E."/>
            <person name="Kurbessoian T."/>
        </authorList>
    </citation>
    <scope>NUCLEOTIDE SEQUENCE</scope>
    <source>
        <strain evidence="2">CPER-KK1</strain>
    </source>
</reference>
<proteinExistence type="predicted"/>
<sequence length="364" mass="40174">MFDVAIIGAGLAGLTCAQQLHQAGYSVVVVEKSRGVGGRVATRRLHDTRADHGVRYLESQGTLVQQLIEILLQRNILRTWTTTTYELNSAKPESGVGSELHPLPVTCYIAPAGMTAVAKVLATGLDIWLNRRVEAMVPTQKAWQLTLEPMDEQPTELMAKAVVVAIPAPQALLILEPLAGMGLPSAFLDSLRSVEFDPCLSAIALYPAQRQKDLDELNPVWQSITFSQDPDLAWIGLDSSKRLDTSTPIFVLQSNANFASRYLDATDLHPAGRQMLSRAAQLLIPWLDTPKWLQVHRWRYAFPRRSLPMDYLAATTPFPIICCGDWCGGNQTESALHSGLAAATQMNHQLQQRTLPGERFWDAV</sequence>
<dbReference type="PANTHER" id="PTHR16128">
    <property type="entry name" value="FAD/NAD(P)-BINDING OXIDOREDUCTASE FAMILY PROTEIN"/>
    <property type="match status" value="1"/>
</dbReference>
<feature type="domain" description="Amine oxidase" evidence="1">
    <location>
        <begin position="111"/>
        <end position="346"/>
    </location>
</feature>